<evidence type="ECO:0000313" key="1">
    <source>
        <dbReference type="EMBL" id="RZN60657.1"/>
    </source>
</evidence>
<name>A0A0F5EY81_AVIPA</name>
<proteinExistence type="predicted"/>
<evidence type="ECO:0000313" key="2">
    <source>
        <dbReference type="Proteomes" id="UP000294229"/>
    </source>
</evidence>
<dbReference type="OrthoDB" id="8913515at2"/>
<gene>
    <name evidence="1" type="ORF">EIG79_02730</name>
</gene>
<comment type="caution">
    <text evidence="1">The sequence shown here is derived from an EMBL/GenBank/DDBJ whole genome shotgun (WGS) entry which is preliminary data.</text>
</comment>
<dbReference type="eggNOG" id="COG1574">
    <property type="taxonomic scope" value="Bacteria"/>
</dbReference>
<organism evidence="1 2">
    <name type="scientific">Avibacterium paragallinarum</name>
    <name type="common">Haemophilus gallinarum</name>
    <dbReference type="NCBI Taxonomy" id="728"/>
    <lineage>
        <taxon>Bacteria</taxon>
        <taxon>Pseudomonadati</taxon>
        <taxon>Pseudomonadota</taxon>
        <taxon>Gammaproteobacteria</taxon>
        <taxon>Pasteurellales</taxon>
        <taxon>Pasteurellaceae</taxon>
        <taxon>Avibacterium</taxon>
    </lineage>
</organism>
<dbReference type="Proteomes" id="UP000294229">
    <property type="component" value="Unassembled WGS sequence"/>
</dbReference>
<accession>A0A0F5EY81</accession>
<reference evidence="1 2" key="1">
    <citation type="submission" date="2018-11" db="EMBL/GenBank/DDBJ databases">
        <title>Sequencing Av. paragallinarum serogroups.</title>
        <authorList>
            <person name="Hellmuth J.E."/>
            <person name="Boucher C.E."/>
            <person name="Cason E.D."/>
        </authorList>
    </citation>
    <scope>NUCLEOTIDE SEQUENCE [LARGE SCALE GENOMIC DNA]</scope>
    <source>
        <strain evidence="1 2">SA-3</strain>
    </source>
</reference>
<sequence length="127" mass="14020">MKKRITLSLLSTALLMGCISPSPMPLVGTDRDEKGCIPSAGYTWSELKQQCVQPFEIADIRLTDPENPPLAVYVILAEEQGKAEVFSANLPKNLILEAVKGGYAAKDKNLYLIKTQTGWELRKPTRS</sequence>
<dbReference type="AlphaFoldDB" id="A0A0F5EY81"/>
<dbReference type="RefSeq" id="WP_046098740.1">
    <property type="nucleotide sequence ID" value="NZ_LAEN01000073.1"/>
</dbReference>
<dbReference type="EMBL" id="RQXS01000007">
    <property type="protein sequence ID" value="RZN60657.1"/>
    <property type="molecule type" value="Genomic_DNA"/>
</dbReference>
<dbReference type="STRING" id="728.VY92_10525"/>
<dbReference type="PROSITE" id="PS51257">
    <property type="entry name" value="PROKAR_LIPOPROTEIN"/>
    <property type="match status" value="1"/>
</dbReference>
<protein>
    <submittedName>
        <fullName evidence="1">Uncharacterized protein</fullName>
    </submittedName>
</protein>